<dbReference type="Pfam" id="PF12724">
    <property type="entry name" value="Flavodoxin_5"/>
    <property type="match status" value="1"/>
</dbReference>
<dbReference type="InterPro" id="IPR052200">
    <property type="entry name" value="Protoporphyrinogen_IX_DH"/>
</dbReference>
<reference evidence="2 3" key="1">
    <citation type="submission" date="2020-08" db="EMBL/GenBank/DDBJ databases">
        <title>A Genomic Blueprint of the Chicken Gut Microbiome.</title>
        <authorList>
            <person name="Gilroy R."/>
            <person name="Ravi A."/>
            <person name="Getino M."/>
            <person name="Pursley I."/>
            <person name="Horton D.L."/>
            <person name="Alikhan N.-F."/>
            <person name="Baker D."/>
            <person name="Gharbi K."/>
            <person name="Hall N."/>
            <person name="Watson M."/>
            <person name="Adriaenssens E.M."/>
            <person name="Foster-Nyarko E."/>
            <person name="Jarju S."/>
            <person name="Secka A."/>
            <person name="Antonio M."/>
            <person name="Oren A."/>
            <person name="Chaudhuri R."/>
            <person name="La Ragione R.M."/>
            <person name="Hildebrand F."/>
            <person name="Pallen M.J."/>
        </authorList>
    </citation>
    <scope>NUCLEOTIDE SEQUENCE [LARGE SCALE GENOMIC DNA]</scope>
    <source>
        <strain evidence="2 3">Sa1BUA1</strain>
    </source>
</reference>
<dbReference type="InterPro" id="IPR029039">
    <property type="entry name" value="Flavoprotein-like_sf"/>
</dbReference>
<accession>A0ABR8Z6Z4</accession>
<dbReference type="PANTHER" id="PTHR38030">
    <property type="entry name" value="PROTOPORPHYRINOGEN IX DEHYDROGENASE [MENAQUINONE]"/>
    <property type="match status" value="1"/>
</dbReference>
<feature type="domain" description="Flavodoxin" evidence="1">
    <location>
        <begin position="4"/>
        <end position="137"/>
    </location>
</feature>
<evidence type="ECO:0000259" key="1">
    <source>
        <dbReference type="Pfam" id="PF12724"/>
    </source>
</evidence>
<comment type="caution">
    <text evidence="2">The sequence shown here is derived from an EMBL/GenBank/DDBJ whole genome shotgun (WGS) entry which is preliminary data.</text>
</comment>
<name>A0ABR8Z6Z4_9MICO</name>
<keyword evidence="3" id="KW-1185">Reference proteome</keyword>
<dbReference type="SUPFAM" id="SSF52218">
    <property type="entry name" value="Flavoproteins"/>
    <property type="match status" value="1"/>
</dbReference>
<gene>
    <name evidence="2" type="ORF">H9624_15705</name>
</gene>
<dbReference type="PANTHER" id="PTHR38030:SF2">
    <property type="entry name" value="PROTOPORPHYRINOGEN IX DEHYDROGENASE [QUINONE]"/>
    <property type="match status" value="1"/>
</dbReference>
<dbReference type="RefSeq" id="WP_251840858.1">
    <property type="nucleotide sequence ID" value="NZ_JACSPO010000017.1"/>
</dbReference>
<dbReference type="EMBL" id="JACSPO010000017">
    <property type="protein sequence ID" value="MBD8063763.1"/>
    <property type="molecule type" value="Genomic_DNA"/>
</dbReference>
<protein>
    <submittedName>
        <fullName evidence="2">Flavodoxin</fullName>
    </submittedName>
</protein>
<proteinExistence type="predicted"/>
<organism evidence="2 3">
    <name type="scientific">Oceanitalea stevensii</name>
    <dbReference type="NCBI Taxonomy" id="2763072"/>
    <lineage>
        <taxon>Bacteria</taxon>
        <taxon>Bacillati</taxon>
        <taxon>Actinomycetota</taxon>
        <taxon>Actinomycetes</taxon>
        <taxon>Micrococcales</taxon>
        <taxon>Bogoriellaceae</taxon>
        <taxon>Georgenia</taxon>
    </lineage>
</organism>
<evidence type="ECO:0000313" key="2">
    <source>
        <dbReference type="EMBL" id="MBD8063763.1"/>
    </source>
</evidence>
<evidence type="ECO:0000313" key="3">
    <source>
        <dbReference type="Proteomes" id="UP000661894"/>
    </source>
</evidence>
<dbReference type="Proteomes" id="UP000661894">
    <property type="component" value="Unassembled WGS sequence"/>
</dbReference>
<sequence>MRILVVAASKHSSTAEVADTIGAELESLGHAVRREPVGTAEAGDAEAVVLGSAVYMSRWMAQAREFAERNAAALAALPTWVFSVGLAGAEADDPLRIERAVLAGVDPVGATVFSGRLDPAVLNLRERSVTRLTKAPEGDLRDWTAIRAWARSIDRELREHLAPAR</sequence>
<dbReference type="InterPro" id="IPR026816">
    <property type="entry name" value="Flavodoxin_dom"/>
</dbReference>
<dbReference type="Gene3D" id="3.40.50.360">
    <property type="match status" value="1"/>
</dbReference>